<evidence type="ECO:0000256" key="2">
    <source>
        <dbReference type="ARBA" id="ARBA00005170"/>
    </source>
</evidence>
<dbReference type="EC" id="4.1.1.5" evidence="4 9"/>
<dbReference type="CDD" id="cd17299">
    <property type="entry name" value="acetolactate_decarboxylase"/>
    <property type="match status" value="1"/>
</dbReference>
<dbReference type="STRING" id="336988.NT96_04520"/>
<dbReference type="RefSeq" id="WP_007744634.1">
    <property type="nucleotide sequence ID" value="NZ_CM001398.1"/>
</dbReference>
<dbReference type="InterPro" id="IPR005128">
    <property type="entry name" value="Acetolactate_a_deCO2ase"/>
</dbReference>
<evidence type="ECO:0000256" key="7">
    <source>
        <dbReference type="ARBA" id="ARBA00023061"/>
    </source>
</evidence>
<keyword evidence="6 9" id="KW-0210">Decarboxylase</keyword>
<comment type="similarity">
    <text evidence="3 9">Belongs to the alpha-acetolactate decarboxylase family.</text>
</comment>
<dbReference type="PANTHER" id="PTHR35524:SF1">
    <property type="entry name" value="ALPHA-ACETOLACTATE DECARBOXYLASE"/>
    <property type="match status" value="1"/>
</dbReference>
<comment type="caution">
    <text evidence="10">The sequence shown here is derived from an EMBL/GenBank/DDBJ whole genome shotgun (WGS) entry which is preliminary data.</text>
</comment>
<evidence type="ECO:0000256" key="8">
    <source>
        <dbReference type="ARBA" id="ARBA00023239"/>
    </source>
</evidence>
<evidence type="ECO:0000256" key="1">
    <source>
        <dbReference type="ARBA" id="ARBA00001784"/>
    </source>
</evidence>
<dbReference type="OrthoDB" id="8612680at2"/>
<keyword evidence="11" id="KW-1185">Reference proteome</keyword>
<evidence type="ECO:0000313" key="11">
    <source>
        <dbReference type="Proteomes" id="UP000004959"/>
    </source>
</evidence>
<accession>G9WIU1</accession>
<comment type="catalytic activity">
    <reaction evidence="1 9">
        <text>(2S)-2-acetolactate + H(+) = (R)-acetoin + CO2</text>
        <dbReference type="Rhea" id="RHEA:21580"/>
        <dbReference type="ChEBI" id="CHEBI:15378"/>
        <dbReference type="ChEBI" id="CHEBI:15686"/>
        <dbReference type="ChEBI" id="CHEBI:16526"/>
        <dbReference type="ChEBI" id="CHEBI:58476"/>
        <dbReference type="EC" id="4.1.1.5"/>
    </reaction>
</comment>
<dbReference type="AlphaFoldDB" id="G9WIU1"/>
<dbReference type="HOGENOM" id="CLU_072561_0_0_9"/>
<protein>
    <recommendedName>
        <fullName evidence="5 9">Alpha-acetolactate decarboxylase</fullName>
        <ecNumber evidence="4 9">4.1.1.5</ecNumber>
    </recommendedName>
</protein>
<dbReference type="Proteomes" id="UP000004959">
    <property type="component" value="Chromosome"/>
</dbReference>
<evidence type="ECO:0000256" key="9">
    <source>
        <dbReference type="PIRNR" id="PIRNR001332"/>
    </source>
</evidence>
<comment type="pathway">
    <text evidence="2 9">Polyol metabolism; (R,R)-butane-2,3-diol biosynthesis; (R,R)-butane-2,3-diol from pyruvate: step 2/3.</text>
</comment>
<dbReference type="eggNOG" id="COG3527">
    <property type="taxonomic scope" value="Bacteria"/>
</dbReference>
<evidence type="ECO:0000256" key="5">
    <source>
        <dbReference type="ARBA" id="ARBA00020164"/>
    </source>
</evidence>
<dbReference type="Pfam" id="PF03306">
    <property type="entry name" value="AAL_decarboxy"/>
    <property type="match status" value="1"/>
</dbReference>
<sequence>MADFSKIYQHGILAQIMDGQYDGTTTVGDLLTHGDFGIGTTTGIGVELIVLDGKAYGVPSSGKVRLLDLQTEKVPFATVNFFDKQLPKETLTDMTSAAFEKHAVEHGALQNVFTAVRLHGEFTDVLARSADQQQKPYPPFATVAASQHEFHADKLQATILGYYTPSVYEGAAAAGFHLHILADDHSFGGHLLHFHIKQADLQLQVFDDFQLHLPTSNKIFRDRQLDLPTLKAAMRKTE</sequence>
<dbReference type="GO" id="GO:0047605">
    <property type="term" value="F:acetolactate decarboxylase activity"/>
    <property type="evidence" value="ECO:0007669"/>
    <property type="project" value="UniProtKB-UniRule"/>
</dbReference>
<keyword evidence="7 9" id="KW-0005">Acetoin biosynthesis</keyword>
<organism evidence="10 11">
    <name type="scientific">Oenococcus kitaharae DSM 17330</name>
    <dbReference type="NCBI Taxonomy" id="1045004"/>
    <lineage>
        <taxon>Bacteria</taxon>
        <taxon>Bacillati</taxon>
        <taxon>Bacillota</taxon>
        <taxon>Bacilli</taxon>
        <taxon>Lactobacillales</taxon>
        <taxon>Lactobacillaceae</taxon>
        <taxon>Oenococcus</taxon>
    </lineage>
</organism>
<name>G9WIU1_9LACO</name>
<reference evidence="10 11" key="1">
    <citation type="journal article" date="2012" name="PLoS ONE">
        <title>Functional divergence in the genus oenococcus as predicted by genome sequencing of the newly-described species, Oenococcus kitaharae.</title>
        <authorList>
            <person name="Borneman A.R."/>
            <person name="McCarthy J.M."/>
            <person name="Chambers P.J."/>
            <person name="Bartowsky E.J."/>
        </authorList>
    </citation>
    <scope>NUCLEOTIDE SEQUENCE [LARGE SCALE GENOMIC DNA]</scope>
    <source>
        <strain evidence="11">DSM17330</strain>
    </source>
</reference>
<dbReference type="GO" id="GO:0045151">
    <property type="term" value="P:acetoin biosynthetic process"/>
    <property type="evidence" value="ECO:0007669"/>
    <property type="project" value="UniProtKB-UniRule"/>
</dbReference>
<dbReference type="EMBL" id="AFVZ01000001">
    <property type="protein sequence ID" value="EHN58390.1"/>
    <property type="molecule type" value="Genomic_DNA"/>
</dbReference>
<gene>
    <name evidence="10" type="ORF">OKIT_0265</name>
</gene>
<evidence type="ECO:0000256" key="3">
    <source>
        <dbReference type="ARBA" id="ARBA00007106"/>
    </source>
</evidence>
<evidence type="ECO:0000256" key="4">
    <source>
        <dbReference type="ARBA" id="ARBA00013204"/>
    </source>
</evidence>
<dbReference type="SUPFAM" id="SSF117856">
    <property type="entry name" value="AF0104/ALDC/Ptd012-like"/>
    <property type="match status" value="1"/>
</dbReference>
<dbReference type="PANTHER" id="PTHR35524">
    <property type="entry name" value="ALPHA-ACETOLACTATE DECARBOXYLASE"/>
    <property type="match status" value="1"/>
</dbReference>
<dbReference type="Gene3D" id="3.30.1330.80">
    <property type="entry name" value="Hypothetical protein, similar to alpha- acetolactate decarboxylase, domain 2"/>
    <property type="match status" value="2"/>
</dbReference>
<evidence type="ECO:0000313" key="10">
    <source>
        <dbReference type="EMBL" id="EHN58390.1"/>
    </source>
</evidence>
<proteinExistence type="inferred from homology"/>
<dbReference type="NCBIfam" id="TIGR01252">
    <property type="entry name" value="acetolac_decarb"/>
    <property type="match status" value="1"/>
</dbReference>
<dbReference type="UniPathway" id="UPA00626">
    <property type="reaction ID" value="UER00678"/>
</dbReference>
<keyword evidence="8 9" id="KW-0456">Lyase</keyword>
<dbReference type="PATRIC" id="fig|1045004.4.peg.267"/>
<evidence type="ECO:0000256" key="6">
    <source>
        <dbReference type="ARBA" id="ARBA00022793"/>
    </source>
</evidence>
<dbReference type="PIRSF" id="PIRSF001332">
    <property type="entry name" value="Acetolac_decarb"/>
    <property type="match status" value="1"/>
</dbReference>